<gene>
    <name evidence="1" type="ORF">GCM10017781_44950</name>
    <name evidence="2" type="ORF">HNQ07_004580</name>
</gene>
<reference evidence="2 3" key="3">
    <citation type="submission" date="2020-08" db="EMBL/GenBank/DDBJ databases">
        <title>Genomic Encyclopedia of Type Strains, Phase IV (KMG-IV): sequencing the most valuable type-strain genomes for metagenomic binning, comparative biology and taxonomic classification.</title>
        <authorList>
            <person name="Goeker M."/>
        </authorList>
    </citation>
    <scope>NUCLEOTIDE SEQUENCE [LARGE SCALE GENOMIC DNA]</scope>
    <source>
        <strain evidence="2 3">DSM 27521</strain>
    </source>
</reference>
<sequence length="91" mass="10137">MNQELIFETREGHTVVRADSMHAALGVVTDLRTWVIMHTAAGNAEFGVDIFHTDSPMTACWSLQYASEVAMLERAPEMAEWLMPSVEGIRA</sequence>
<dbReference type="AlphaFoldDB" id="A0A7W8NSL5"/>
<reference evidence="1" key="4">
    <citation type="submission" date="2024-05" db="EMBL/GenBank/DDBJ databases">
        <authorList>
            <person name="Sun Q."/>
            <person name="Zhou Y."/>
        </authorList>
    </citation>
    <scope>NUCLEOTIDE SEQUENCE</scope>
    <source>
        <strain evidence="1">CGMCC 1.18437</strain>
    </source>
</reference>
<dbReference type="Proteomes" id="UP000539473">
    <property type="component" value="Unassembled WGS sequence"/>
</dbReference>
<dbReference type="RefSeq" id="WP_184116062.1">
    <property type="nucleotide sequence ID" value="NZ_BNAJ01000019.1"/>
</dbReference>
<dbReference type="Proteomes" id="UP000619376">
    <property type="component" value="Unassembled WGS sequence"/>
</dbReference>
<organism evidence="2 3">
    <name type="scientific">Deinococcus metalli</name>
    <dbReference type="NCBI Taxonomy" id="1141878"/>
    <lineage>
        <taxon>Bacteria</taxon>
        <taxon>Thermotogati</taxon>
        <taxon>Deinococcota</taxon>
        <taxon>Deinococci</taxon>
        <taxon>Deinococcales</taxon>
        <taxon>Deinococcaceae</taxon>
        <taxon>Deinococcus</taxon>
    </lineage>
</organism>
<dbReference type="EMBL" id="BNAJ01000019">
    <property type="protein sequence ID" value="GHF64015.1"/>
    <property type="molecule type" value="Genomic_DNA"/>
</dbReference>
<protein>
    <submittedName>
        <fullName evidence="2">Phage anti-repressor protein</fullName>
    </submittedName>
</protein>
<evidence type="ECO:0000313" key="3">
    <source>
        <dbReference type="Proteomes" id="UP000539473"/>
    </source>
</evidence>
<reference evidence="4" key="2">
    <citation type="journal article" date="2019" name="Int. J. Syst. Evol. Microbiol.">
        <title>The Global Catalogue of Microorganisms (GCM) 10K type strain sequencing project: providing services to taxonomists for standard genome sequencing and annotation.</title>
        <authorList>
            <consortium name="The Broad Institute Genomics Platform"/>
            <consortium name="The Broad Institute Genome Sequencing Center for Infectious Disease"/>
            <person name="Wu L."/>
            <person name="Ma J."/>
        </authorList>
    </citation>
    <scope>NUCLEOTIDE SEQUENCE [LARGE SCALE GENOMIC DNA]</scope>
    <source>
        <strain evidence="4">CGMCC 1.18437</strain>
    </source>
</reference>
<name>A0A7W8NSL5_9DEIO</name>
<comment type="caution">
    <text evidence="2">The sequence shown here is derived from an EMBL/GenBank/DDBJ whole genome shotgun (WGS) entry which is preliminary data.</text>
</comment>
<accession>A0A7W8NSL5</accession>
<reference evidence="1" key="1">
    <citation type="journal article" date="2014" name="Int. J. Syst. Evol. Microbiol.">
        <title>Complete genome of a new Firmicutes species belonging to the dominant human colonic microbiota ('Ruminococcus bicirculans') reveals two chromosomes and a selective capacity to utilize plant glucans.</title>
        <authorList>
            <consortium name="NISC Comparative Sequencing Program"/>
            <person name="Wegmann U."/>
            <person name="Louis P."/>
            <person name="Goesmann A."/>
            <person name="Henrissat B."/>
            <person name="Duncan S.H."/>
            <person name="Flint H.J."/>
        </authorList>
    </citation>
    <scope>NUCLEOTIDE SEQUENCE</scope>
    <source>
        <strain evidence="1">CGMCC 1.18437</strain>
    </source>
</reference>
<dbReference type="EMBL" id="JACHFK010000019">
    <property type="protein sequence ID" value="MBB5379070.1"/>
    <property type="molecule type" value="Genomic_DNA"/>
</dbReference>
<evidence type="ECO:0000313" key="2">
    <source>
        <dbReference type="EMBL" id="MBB5379070.1"/>
    </source>
</evidence>
<evidence type="ECO:0000313" key="1">
    <source>
        <dbReference type="EMBL" id="GHF64015.1"/>
    </source>
</evidence>
<evidence type="ECO:0000313" key="4">
    <source>
        <dbReference type="Proteomes" id="UP000619376"/>
    </source>
</evidence>
<keyword evidence="4" id="KW-1185">Reference proteome</keyword>
<proteinExistence type="predicted"/>